<proteinExistence type="predicted"/>
<dbReference type="VEuPathDB" id="FungiDB:SI65_10298"/>
<evidence type="ECO:0000313" key="2">
    <source>
        <dbReference type="Proteomes" id="UP000094569"/>
    </source>
</evidence>
<dbReference type="InterPro" id="IPR011989">
    <property type="entry name" value="ARM-like"/>
</dbReference>
<dbReference type="InterPro" id="IPR016024">
    <property type="entry name" value="ARM-type_fold"/>
</dbReference>
<comment type="caution">
    <text evidence="1">The sequence shown here is derived from an EMBL/GenBank/DDBJ whole genome shotgun (WGS) entry which is preliminary data.</text>
</comment>
<dbReference type="SUPFAM" id="SSF48371">
    <property type="entry name" value="ARM repeat"/>
    <property type="match status" value="1"/>
</dbReference>
<accession>A0A1E3B0B9</accession>
<dbReference type="Proteomes" id="UP000094569">
    <property type="component" value="Unassembled WGS sequence"/>
</dbReference>
<reference evidence="1 2" key="1">
    <citation type="journal article" date="2016" name="BMC Genomics">
        <title>Comparative genomic and transcriptomic analyses of the Fuzhuan brick tea-fermentation fungus Aspergillus cristatus.</title>
        <authorList>
            <person name="Ge Y."/>
            <person name="Wang Y."/>
            <person name="Liu Y."/>
            <person name="Tan Y."/>
            <person name="Ren X."/>
            <person name="Zhang X."/>
            <person name="Hyde K.D."/>
            <person name="Liu Y."/>
            <person name="Liu Z."/>
        </authorList>
    </citation>
    <scope>NUCLEOTIDE SEQUENCE [LARGE SCALE GENOMIC DNA]</scope>
    <source>
        <strain evidence="1 2">GZAAS20.1005</strain>
    </source>
</reference>
<dbReference type="AlphaFoldDB" id="A0A1E3B0B9"/>
<dbReference type="Pfam" id="PF13646">
    <property type="entry name" value="HEAT_2"/>
    <property type="match status" value="2"/>
</dbReference>
<evidence type="ECO:0000313" key="1">
    <source>
        <dbReference type="EMBL" id="ODM14301.1"/>
    </source>
</evidence>
<dbReference type="Gene3D" id="1.25.10.10">
    <property type="entry name" value="Leucine-rich Repeat Variant"/>
    <property type="match status" value="1"/>
</dbReference>
<name>A0A1E3B0B9_ASPCR</name>
<dbReference type="OrthoDB" id="4207253at2759"/>
<gene>
    <name evidence="1" type="ORF">SI65_10298</name>
</gene>
<dbReference type="EMBL" id="JXNT01000029">
    <property type="protein sequence ID" value="ODM14301.1"/>
    <property type="molecule type" value="Genomic_DNA"/>
</dbReference>
<evidence type="ECO:0008006" key="3">
    <source>
        <dbReference type="Google" id="ProtNLM"/>
    </source>
</evidence>
<keyword evidence="2" id="KW-1185">Reference proteome</keyword>
<organism evidence="1 2">
    <name type="scientific">Aspergillus cristatus</name>
    <name type="common">Chinese Fuzhuan brick tea-fermentation fungus</name>
    <name type="synonym">Eurotium cristatum</name>
    <dbReference type="NCBI Taxonomy" id="573508"/>
    <lineage>
        <taxon>Eukaryota</taxon>
        <taxon>Fungi</taxon>
        <taxon>Dikarya</taxon>
        <taxon>Ascomycota</taxon>
        <taxon>Pezizomycotina</taxon>
        <taxon>Eurotiomycetes</taxon>
        <taxon>Eurotiomycetidae</taxon>
        <taxon>Eurotiales</taxon>
        <taxon>Aspergillaceae</taxon>
        <taxon>Aspergillus</taxon>
        <taxon>Aspergillus subgen. Aspergillus</taxon>
    </lineage>
</organism>
<sequence>MRPFYPSKVTLLLPKREAYCQTTLIFPNGPNGKNLWKKPSHHQYIGEDDNWKVRWVAVQALQNRQDLSLDTVNAITGRLEDEGWSVRQAAVEALQNRQDLSLDTMNAIAELLEDVHKYFRRAAVKALQNQQDLSLDTVNAIAGRLEHENWNVQRAAFEALRNRQSLSLDTVNQYMGSLYRHLLEKSFGEHWNWCIADTSSSIVFDIHGVIFNFKGQQDHLRNTIHNIQKELGHPCN</sequence>
<protein>
    <recommendedName>
        <fullName evidence="3">HEAT repeat domain-containing protein</fullName>
    </recommendedName>
</protein>
<dbReference type="STRING" id="573508.A0A1E3B0B9"/>